<feature type="compositionally biased region" description="Basic and acidic residues" evidence="1">
    <location>
        <begin position="56"/>
        <end position="68"/>
    </location>
</feature>
<keyword evidence="3" id="KW-1185">Reference proteome</keyword>
<sequence>MRATACGETDAVDLMTDCPRLTDRAASEQGAKATTGAVDGSAWGGAMKDPWQIGETLEKKADPHKDDPNTMECTDEEAKPGEDATPVKQAFLEQLFGVLREDTATLKQERATGVKDLRGTLAT</sequence>
<feature type="region of interest" description="Disordered" evidence="1">
    <location>
        <begin position="24"/>
        <end position="84"/>
    </location>
</feature>
<evidence type="ECO:0000313" key="3">
    <source>
        <dbReference type="Proteomes" id="UP001066276"/>
    </source>
</evidence>
<accession>A0AAV7PQM4</accession>
<dbReference type="Proteomes" id="UP001066276">
    <property type="component" value="Chromosome 7"/>
</dbReference>
<gene>
    <name evidence="2" type="ORF">NDU88_007902</name>
</gene>
<comment type="caution">
    <text evidence="2">The sequence shown here is derived from an EMBL/GenBank/DDBJ whole genome shotgun (WGS) entry which is preliminary data.</text>
</comment>
<reference evidence="2" key="1">
    <citation type="journal article" date="2022" name="bioRxiv">
        <title>Sequencing and chromosome-scale assembly of the giantPleurodeles waltlgenome.</title>
        <authorList>
            <person name="Brown T."/>
            <person name="Elewa A."/>
            <person name="Iarovenko S."/>
            <person name="Subramanian E."/>
            <person name="Araus A.J."/>
            <person name="Petzold A."/>
            <person name="Susuki M."/>
            <person name="Suzuki K.-i.T."/>
            <person name="Hayashi T."/>
            <person name="Toyoda A."/>
            <person name="Oliveira C."/>
            <person name="Osipova E."/>
            <person name="Leigh N.D."/>
            <person name="Simon A."/>
            <person name="Yun M.H."/>
        </authorList>
    </citation>
    <scope>NUCLEOTIDE SEQUENCE</scope>
    <source>
        <strain evidence="2">20211129_DDA</strain>
        <tissue evidence="2">Liver</tissue>
    </source>
</reference>
<protein>
    <submittedName>
        <fullName evidence="2">Uncharacterized protein</fullName>
    </submittedName>
</protein>
<dbReference type="AlphaFoldDB" id="A0AAV7PQM4"/>
<evidence type="ECO:0000256" key="1">
    <source>
        <dbReference type="SAM" id="MobiDB-lite"/>
    </source>
</evidence>
<name>A0AAV7PQM4_PLEWA</name>
<dbReference type="EMBL" id="JANPWB010000011">
    <property type="protein sequence ID" value="KAJ1129534.1"/>
    <property type="molecule type" value="Genomic_DNA"/>
</dbReference>
<organism evidence="2 3">
    <name type="scientific">Pleurodeles waltl</name>
    <name type="common">Iberian ribbed newt</name>
    <dbReference type="NCBI Taxonomy" id="8319"/>
    <lineage>
        <taxon>Eukaryota</taxon>
        <taxon>Metazoa</taxon>
        <taxon>Chordata</taxon>
        <taxon>Craniata</taxon>
        <taxon>Vertebrata</taxon>
        <taxon>Euteleostomi</taxon>
        <taxon>Amphibia</taxon>
        <taxon>Batrachia</taxon>
        <taxon>Caudata</taxon>
        <taxon>Salamandroidea</taxon>
        <taxon>Salamandridae</taxon>
        <taxon>Pleurodelinae</taxon>
        <taxon>Pleurodeles</taxon>
    </lineage>
</organism>
<proteinExistence type="predicted"/>
<evidence type="ECO:0000313" key="2">
    <source>
        <dbReference type="EMBL" id="KAJ1129534.1"/>
    </source>
</evidence>